<dbReference type="EMBL" id="JACKWZ010000027">
    <property type="protein sequence ID" value="KAF9420982.1"/>
    <property type="molecule type" value="Genomic_DNA"/>
</dbReference>
<sequence length="705" mass="78989">MQLSFVDLATLTMHRRQEMEARTQIFHEKCDRAVEDIKRLKLKTDGFAQQLNCDPNELKERFLNCMKQLDEYMYLITDFNIAISKLDEASATDNTPVHDTPAKPLMPTPMAPYNLIDALSEPAPSTSTSCSNNCPPEKPKRAKTPKENQPLIVFSSSSASEESVQQMKSEVAAKEVQCELDAELRNVKIEDPPTTSVATSPSESSNLPAQTILETEHVYDATIMHVDGTFFWVITEDPEEVKNLMIDMTKFYSEHHRDIDANEVKTLTCCAFYDDDSKCYYRGLFLKLNDEDNTLAEIFVVDTGEMRVAPVECVQPLYRRFCAKPPYARCCHLAGVDLVSYNNKSLMEKQEVFMSAYIGTQASIEVDDNTSESLGVYVILPSGETLNKIIVQQGLALPIDKLAGDQAAAGPSDGLDITDCPEYDDPVEAVTGYKNRDEIDICKHYKGGPEKTCFKGSRCTKKHILKHPDGWTLDRIAVMGKCKSIPLPAPDTWLKVLVTNVCHYDRVYVQIIDENENDEIPSFGVVLPATTLPALVRDMNSLATIAAYKPLMVAPAQGELVAALYPLDNKWYRARVLSVTRADQTVEVQYVDYGTVMWVKEDQLRVLEARHMALPAQAIRCALAGVKARSQLSQQWAQAKRALSEMLQDTLLDAHVIAREYDEITVELFDKDGYSIADQLAAINMVELTPYSVVYDTETHKVVVP</sequence>
<dbReference type="FunFam" id="2.30.30.140:FF:000018">
    <property type="entry name" value="Serine/threonine-protein kinase 31"/>
    <property type="match status" value="1"/>
</dbReference>
<keyword evidence="1" id="KW-0863">Zinc-finger</keyword>
<keyword evidence="1" id="KW-0862">Zinc</keyword>
<feature type="region of interest" description="Disordered" evidence="2">
    <location>
        <begin position="122"/>
        <end position="145"/>
    </location>
</feature>
<evidence type="ECO:0000313" key="5">
    <source>
        <dbReference type="EMBL" id="KAF9420982.1"/>
    </source>
</evidence>
<dbReference type="PANTHER" id="PTHR22948">
    <property type="entry name" value="TUDOR DOMAIN CONTAINING PROTEIN"/>
    <property type="match status" value="1"/>
</dbReference>
<gene>
    <name evidence="5" type="ORF">HW555_002965</name>
</gene>
<dbReference type="GO" id="GO:0005737">
    <property type="term" value="C:cytoplasm"/>
    <property type="evidence" value="ECO:0007669"/>
    <property type="project" value="UniProtKB-ARBA"/>
</dbReference>
<dbReference type="AlphaFoldDB" id="A0A835GR76"/>
<comment type="caution">
    <text evidence="5">The sequence shown here is derived from an EMBL/GenBank/DDBJ whole genome shotgun (WGS) entry which is preliminary data.</text>
</comment>
<dbReference type="InterPro" id="IPR000571">
    <property type="entry name" value="Znf_CCCH"/>
</dbReference>
<evidence type="ECO:0000313" key="6">
    <source>
        <dbReference type="Proteomes" id="UP000648187"/>
    </source>
</evidence>
<feature type="domain" description="Tudor" evidence="4">
    <location>
        <begin position="554"/>
        <end position="614"/>
    </location>
</feature>
<dbReference type="Gene3D" id="2.40.50.90">
    <property type="match status" value="2"/>
</dbReference>
<reference evidence="5" key="1">
    <citation type="submission" date="2020-08" db="EMBL/GenBank/DDBJ databases">
        <title>Spodoptera exigua strain:BAW_Kor-Di-RS1 Genome sequencing and assembly.</title>
        <authorList>
            <person name="Kim J."/>
            <person name="Nam H.Y."/>
            <person name="Kwon M."/>
            <person name="Choi J.H."/>
            <person name="Cho S.R."/>
            <person name="Kim G.-H."/>
        </authorList>
    </citation>
    <scope>NUCLEOTIDE SEQUENCE</scope>
    <source>
        <strain evidence="5">BAW_Kor-Di-RS1</strain>
        <tissue evidence="5">Whole-body</tissue>
    </source>
</reference>
<organism evidence="5 6">
    <name type="scientific">Spodoptera exigua</name>
    <name type="common">Beet armyworm</name>
    <name type="synonym">Noctua fulgens</name>
    <dbReference type="NCBI Taxonomy" id="7107"/>
    <lineage>
        <taxon>Eukaryota</taxon>
        <taxon>Metazoa</taxon>
        <taxon>Ecdysozoa</taxon>
        <taxon>Arthropoda</taxon>
        <taxon>Hexapoda</taxon>
        <taxon>Insecta</taxon>
        <taxon>Pterygota</taxon>
        <taxon>Neoptera</taxon>
        <taxon>Endopterygota</taxon>
        <taxon>Lepidoptera</taxon>
        <taxon>Glossata</taxon>
        <taxon>Ditrysia</taxon>
        <taxon>Noctuoidea</taxon>
        <taxon>Noctuidae</taxon>
        <taxon>Amphipyrinae</taxon>
        <taxon>Spodoptera</taxon>
    </lineage>
</organism>
<proteinExistence type="predicted"/>
<keyword evidence="6" id="KW-1185">Reference proteome</keyword>
<name>A0A835GR76_SPOEX</name>
<feature type="domain" description="C3H1-type" evidence="3">
    <location>
        <begin position="441"/>
        <end position="466"/>
    </location>
</feature>
<evidence type="ECO:0008006" key="7">
    <source>
        <dbReference type="Google" id="ProtNLM"/>
    </source>
</evidence>
<dbReference type="PANTHER" id="PTHR22948:SF29">
    <property type="entry name" value="FI02030P-RELATED"/>
    <property type="match status" value="1"/>
</dbReference>
<evidence type="ECO:0000256" key="2">
    <source>
        <dbReference type="SAM" id="MobiDB-lite"/>
    </source>
</evidence>
<accession>A0A835GR76</accession>
<evidence type="ECO:0000256" key="1">
    <source>
        <dbReference type="PROSITE-ProRule" id="PRU00723"/>
    </source>
</evidence>
<evidence type="ECO:0000259" key="3">
    <source>
        <dbReference type="PROSITE" id="PS50103"/>
    </source>
</evidence>
<keyword evidence="1" id="KW-0479">Metal-binding</keyword>
<dbReference type="SMART" id="SM00333">
    <property type="entry name" value="TUDOR"/>
    <property type="match status" value="2"/>
</dbReference>
<feature type="compositionally biased region" description="Polar residues" evidence="2">
    <location>
        <begin position="123"/>
        <end position="134"/>
    </location>
</feature>
<dbReference type="Pfam" id="PF00567">
    <property type="entry name" value="TUDOR"/>
    <property type="match status" value="2"/>
</dbReference>
<protein>
    <recommendedName>
        <fullName evidence="7">Tudor domain-containing protein</fullName>
    </recommendedName>
</protein>
<evidence type="ECO:0000259" key="4">
    <source>
        <dbReference type="PROSITE" id="PS50304"/>
    </source>
</evidence>
<dbReference type="Proteomes" id="UP000648187">
    <property type="component" value="Unassembled WGS sequence"/>
</dbReference>
<dbReference type="SUPFAM" id="SSF63748">
    <property type="entry name" value="Tudor/PWWP/MBT"/>
    <property type="match status" value="2"/>
</dbReference>
<dbReference type="PROSITE" id="PS50304">
    <property type="entry name" value="TUDOR"/>
    <property type="match status" value="1"/>
</dbReference>
<dbReference type="InterPro" id="IPR035437">
    <property type="entry name" value="SNase_OB-fold_sf"/>
</dbReference>
<feature type="zinc finger region" description="C3H1-type" evidence="1">
    <location>
        <begin position="441"/>
        <end position="466"/>
    </location>
</feature>
<dbReference type="InterPro" id="IPR002999">
    <property type="entry name" value="Tudor"/>
</dbReference>
<dbReference type="Gene3D" id="2.30.30.140">
    <property type="match status" value="2"/>
</dbReference>
<dbReference type="GO" id="GO:0008270">
    <property type="term" value="F:zinc ion binding"/>
    <property type="evidence" value="ECO:0007669"/>
    <property type="project" value="UniProtKB-KW"/>
</dbReference>
<dbReference type="PROSITE" id="PS50103">
    <property type="entry name" value="ZF_C3H1"/>
    <property type="match status" value="1"/>
</dbReference>
<dbReference type="InterPro" id="IPR050621">
    <property type="entry name" value="Tudor_domain_containing"/>
</dbReference>